<accession>A0ABU1UNV9</accession>
<proteinExistence type="predicted"/>
<evidence type="ECO:0000313" key="2">
    <source>
        <dbReference type="EMBL" id="MDR7086864.1"/>
    </source>
</evidence>
<dbReference type="EMBL" id="JAVDWH010000001">
    <property type="protein sequence ID" value="MDR7086864.1"/>
    <property type="molecule type" value="Genomic_DNA"/>
</dbReference>
<dbReference type="Proteomes" id="UP001257739">
    <property type="component" value="Unassembled WGS sequence"/>
</dbReference>
<dbReference type="InterPro" id="IPR036986">
    <property type="entry name" value="S4_RNA-bd_sf"/>
</dbReference>
<name>A0ABU1UNV9_9ACTN</name>
<comment type="caution">
    <text evidence="2">The sequence shown here is derived from an EMBL/GenBank/DDBJ whole genome shotgun (WGS) entry which is preliminary data.</text>
</comment>
<protein>
    <submittedName>
        <fullName evidence="2">Ribosome-associated protein</fullName>
    </submittedName>
</protein>
<organism evidence="2 3">
    <name type="scientific">Aeromicrobium panaciterrae</name>
    <dbReference type="NCBI Taxonomy" id="363861"/>
    <lineage>
        <taxon>Bacteria</taxon>
        <taxon>Bacillati</taxon>
        <taxon>Actinomycetota</taxon>
        <taxon>Actinomycetes</taxon>
        <taxon>Propionibacteriales</taxon>
        <taxon>Nocardioidaceae</taxon>
        <taxon>Aeromicrobium</taxon>
    </lineage>
</organism>
<keyword evidence="3" id="KW-1185">Reference proteome</keyword>
<sequence>MAADDIETVEITGDMIRLGQFLKFANFAESGAQAGAMIQGGDVKVDGEIETRRGRQLGKGMLIEVQLPGHTLAARVG</sequence>
<dbReference type="Gene3D" id="3.10.290.10">
    <property type="entry name" value="RNA-binding S4 domain"/>
    <property type="match status" value="1"/>
</dbReference>
<evidence type="ECO:0000313" key="3">
    <source>
        <dbReference type="Proteomes" id="UP001257739"/>
    </source>
</evidence>
<evidence type="ECO:0000256" key="1">
    <source>
        <dbReference type="PROSITE-ProRule" id="PRU00182"/>
    </source>
</evidence>
<dbReference type="Pfam" id="PF13275">
    <property type="entry name" value="S4_2"/>
    <property type="match status" value="1"/>
</dbReference>
<keyword evidence="1" id="KW-0694">RNA-binding</keyword>
<gene>
    <name evidence="2" type="ORF">J2X11_001703</name>
</gene>
<dbReference type="SUPFAM" id="SSF55174">
    <property type="entry name" value="Alpha-L RNA-binding motif"/>
    <property type="match status" value="1"/>
</dbReference>
<dbReference type="PROSITE" id="PS50889">
    <property type="entry name" value="S4"/>
    <property type="match status" value="1"/>
</dbReference>
<dbReference type="RefSeq" id="WP_309969516.1">
    <property type="nucleotide sequence ID" value="NZ_JAVDWH010000001.1"/>
</dbReference>
<dbReference type="CDD" id="cd00165">
    <property type="entry name" value="S4"/>
    <property type="match status" value="1"/>
</dbReference>
<reference evidence="2 3" key="1">
    <citation type="submission" date="2023-07" db="EMBL/GenBank/DDBJ databases">
        <title>Sorghum-associated microbial communities from plants grown in Nebraska, USA.</title>
        <authorList>
            <person name="Schachtman D."/>
        </authorList>
    </citation>
    <scope>NUCLEOTIDE SEQUENCE [LARGE SCALE GENOMIC DNA]</scope>
    <source>
        <strain evidence="2 3">BE248</strain>
    </source>
</reference>